<sequence length="463" mass="49912">MTSRLALIASLKTSCSRALSAQAAARPQIQNSQNRQHAEELRTTILENGLTIHSRENHSPISRVVIVTKAGARYENGSNLGLTHVLRSVAGLTTKNSSTFAITKNIEWVGGNLYAASTRDHLIYTLECNRDHVALAVGFMNDIVFAPEFRPWELEDAIPRLRVELALYKNNQAARLMDALHKASFRGGLANSLFIRPELLGKIKQSQLKEFSSSHITGPRTVVSAMGVDHERLVHVYKNLTKIPSSSADDGSASRFNASGGEVRVEMPKCRNTMVALAIEASGLANQKEALAFEVVKHILGMSKARVPYSELTCTKLGQAALASKPAHPFSVGAFTAAYSNTGLFGVAVAAHPKEIGSVVKTAVATVRCLSQGVSDAELSAAKLKAKYAIAKRESKATKVARNIAIQQLTQGAPLSYEHAVQVIDSISAQDISSIAQKMSRVKPSIAATGILYDTPHLDELLQ</sequence>
<evidence type="ECO:0000256" key="2">
    <source>
        <dbReference type="ARBA" id="ARBA00022946"/>
    </source>
</evidence>
<evidence type="ECO:0000256" key="3">
    <source>
        <dbReference type="ARBA" id="ARBA00023128"/>
    </source>
</evidence>
<dbReference type="OMA" id="APKFALY"/>
<proteinExistence type="predicted"/>
<evidence type="ECO:0000256" key="1">
    <source>
        <dbReference type="ARBA" id="ARBA00004173"/>
    </source>
</evidence>
<feature type="domain" description="Peptidase M16 N-terminal" evidence="4">
    <location>
        <begin position="55"/>
        <end position="193"/>
    </location>
</feature>
<keyword evidence="7" id="KW-1185">Reference proteome</keyword>
<evidence type="ECO:0008006" key="8">
    <source>
        <dbReference type="Google" id="ProtNLM"/>
    </source>
</evidence>
<dbReference type="InterPro" id="IPR050361">
    <property type="entry name" value="MPP/UQCRC_Complex"/>
</dbReference>
<evidence type="ECO:0000259" key="5">
    <source>
        <dbReference type="Pfam" id="PF05193"/>
    </source>
</evidence>
<evidence type="ECO:0000313" key="7">
    <source>
        <dbReference type="Proteomes" id="UP000594260"/>
    </source>
</evidence>
<dbReference type="SUPFAM" id="SSF63411">
    <property type="entry name" value="LuxS/MPP-like metallohydrolase"/>
    <property type="match status" value="2"/>
</dbReference>
<keyword evidence="2" id="KW-0809">Transit peptide</keyword>
<dbReference type="InterPro" id="IPR011249">
    <property type="entry name" value="Metalloenz_LuxS/M16"/>
</dbReference>
<dbReference type="CTD" id="39846"/>
<dbReference type="EnsemblMetazoa" id="XM_022814554">
    <property type="protein sequence ID" value="XP_022670289"/>
    <property type="gene ID" value="LOC111254070"/>
</dbReference>
<reference evidence="6" key="1">
    <citation type="submission" date="2021-01" db="UniProtKB">
        <authorList>
            <consortium name="EnsemblMetazoa"/>
        </authorList>
    </citation>
    <scope>IDENTIFICATION</scope>
</reference>
<feature type="domain" description="Peptidase M16 C-terminal" evidence="5">
    <location>
        <begin position="203"/>
        <end position="383"/>
    </location>
</feature>
<dbReference type="GeneID" id="111254070"/>
<organism evidence="6 7">
    <name type="scientific">Varroa destructor</name>
    <name type="common">Honeybee mite</name>
    <dbReference type="NCBI Taxonomy" id="109461"/>
    <lineage>
        <taxon>Eukaryota</taxon>
        <taxon>Metazoa</taxon>
        <taxon>Ecdysozoa</taxon>
        <taxon>Arthropoda</taxon>
        <taxon>Chelicerata</taxon>
        <taxon>Arachnida</taxon>
        <taxon>Acari</taxon>
        <taxon>Parasitiformes</taxon>
        <taxon>Mesostigmata</taxon>
        <taxon>Gamasina</taxon>
        <taxon>Dermanyssoidea</taxon>
        <taxon>Varroidae</taxon>
        <taxon>Varroa</taxon>
    </lineage>
</organism>
<dbReference type="GO" id="GO:0046872">
    <property type="term" value="F:metal ion binding"/>
    <property type="evidence" value="ECO:0007669"/>
    <property type="project" value="InterPro"/>
</dbReference>
<accession>A0A7M7KQ61</accession>
<dbReference type="AlphaFoldDB" id="A0A7M7KQ61"/>
<dbReference type="Proteomes" id="UP000594260">
    <property type="component" value="Unplaced"/>
</dbReference>
<dbReference type="RefSeq" id="XP_022670289.1">
    <property type="nucleotide sequence ID" value="XM_022814554.1"/>
</dbReference>
<dbReference type="InParanoid" id="A0A7M7KQ61"/>
<dbReference type="PANTHER" id="PTHR11851">
    <property type="entry name" value="METALLOPROTEASE"/>
    <property type="match status" value="1"/>
</dbReference>
<dbReference type="GO" id="GO:0005739">
    <property type="term" value="C:mitochondrion"/>
    <property type="evidence" value="ECO:0007669"/>
    <property type="project" value="UniProtKB-SubCell"/>
</dbReference>
<evidence type="ECO:0000259" key="4">
    <source>
        <dbReference type="Pfam" id="PF00675"/>
    </source>
</evidence>
<dbReference type="PANTHER" id="PTHR11851:SF226">
    <property type="entry name" value="CYTOCHROME B-C1 COMPLEX SUBUNIT 2, MITOCHONDRIAL"/>
    <property type="match status" value="1"/>
</dbReference>
<dbReference type="GO" id="GO:0016020">
    <property type="term" value="C:membrane"/>
    <property type="evidence" value="ECO:0007669"/>
    <property type="project" value="UniProtKB-ARBA"/>
</dbReference>
<dbReference type="FunFam" id="3.30.830.10:FF:000039">
    <property type="entry name" value="Ubiquinol-cytochrome c reductase core subunit 2"/>
    <property type="match status" value="1"/>
</dbReference>
<evidence type="ECO:0000313" key="6">
    <source>
        <dbReference type="EnsemblMetazoa" id="XP_022670288"/>
    </source>
</evidence>
<dbReference type="OrthoDB" id="6369905at2759"/>
<dbReference type="InterPro" id="IPR007863">
    <property type="entry name" value="Peptidase_M16_C"/>
</dbReference>
<dbReference type="EnsemblMetazoa" id="XM_022814553">
    <property type="protein sequence ID" value="XP_022670288"/>
    <property type="gene ID" value="LOC111254070"/>
</dbReference>
<dbReference type="FunCoup" id="A0A7M7KQ61">
    <property type="interactions" value="956"/>
</dbReference>
<keyword evidence="3" id="KW-0496">Mitochondrion</keyword>
<dbReference type="RefSeq" id="XP_022670288.1">
    <property type="nucleotide sequence ID" value="XM_022814553.1"/>
</dbReference>
<name>A0A7M7KQ61_VARDE</name>
<dbReference type="InterPro" id="IPR011765">
    <property type="entry name" value="Pept_M16_N"/>
</dbReference>
<comment type="subcellular location">
    <subcellularLocation>
        <location evidence="1">Mitochondrion</location>
    </subcellularLocation>
</comment>
<dbReference type="KEGG" id="vde:111254070"/>
<dbReference type="Pfam" id="PF00675">
    <property type="entry name" value="Peptidase_M16"/>
    <property type="match status" value="1"/>
</dbReference>
<dbReference type="FunFam" id="3.30.830.10:FF:000021">
    <property type="entry name" value="Cytochrome b-c1 complex subunit 2"/>
    <property type="match status" value="1"/>
</dbReference>
<dbReference type="Gene3D" id="3.30.830.10">
    <property type="entry name" value="Metalloenzyme, LuxS/M16 peptidase-like"/>
    <property type="match status" value="2"/>
</dbReference>
<dbReference type="Pfam" id="PF05193">
    <property type="entry name" value="Peptidase_M16_C"/>
    <property type="match status" value="1"/>
</dbReference>
<protein>
    <recommendedName>
        <fullName evidence="8">Cytochrome b-c1 complex subunit 2, mitochondrial</fullName>
    </recommendedName>
</protein>